<evidence type="ECO:0000256" key="2">
    <source>
        <dbReference type="ARBA" id="ARBA00022670"/>
    </source>
</evidence>
<dbReference type="GO" id="GO:0008237">
    <property type="term" value="F:metallopeptidase activity"/>
    <property type="evidence" value="ECO:0007669"/>
    <property type="project" value="UniProtKB-KW"/>
</dbReference>
<evidence type="ECO:0000256" key="1">
    <source>
        <dbReference type="ARBA" id="ARBA00005836"/>
    </source>
</evidence>
<dbReference type="AlphaFoldDB" id="A0A9D2GNY9"/>
<sequence>MNIDISYYSLFGTCPDTARKILRTALSKGGDYADIFFEHTVSNELSLRDGEVNAVRSDIDFGAGVRVISGDRTGYAFSETTDPEALLKAASAAAEIAENNTGKTALPADCTPIDFVNRYPLLSGWEEHSVEERKHYLTMLRDLIHQKSDKVINITARISDSETKVLFFNSLGQTFTDLRPMAAMSAVIVMKDGDRLENFYSSKSYRKGFEFLSGTLVEELASDVVKGCSRLFEAGRPSCGEMPVVMGAGSSGILLHEAIGHSFEADFNRKGVSIFSDRMGKVICNREINIVDDGTLPSFRGSVNVDDEGVPGQKTYMVKDGVLNSYLHDRISARYYGVEPTGNGRRESFRYMPIPRMRSTYMENGKSSEEDLIRSVKKGIYVDNFANGQVQIGAGDFTFYVKSGFMIEDGHLTRPIKDTNIIGNGPEALAGIVGVADNLIVDDSTWTCGKGQYCPVSCGMPSVLVSKLNVGGINE</sequence>
<dbReference type="Proteomes" id="UP000824115">
    <property type="component" value="Unassembled WGS sequence"/>
</dbReference>
<dbReference type="PANTHER" id="PTHR30624">
    <property type="entry name" value="UNCHARACTERIZED PROTEIN TLDD AND PMBA"/>
    <property type="match status" value="1"/>
</dbReference>
<feature type="domain" description="Metalloprotease TldD/E N-terminal" evidence="5">
    <location>
        <begin position="33"/>
        <end position="97"/>
    </location>
</feature>
<dbReference type="Pfam" id="PF01523">
    <property type="entry name" value="PmbA_TldD_1st"/>
    <property type="match status" value="1"/>
</dbReference>
<dbReference type="InterPro" id="IPR051463">
    <property type="entry name" value="Peptidase_U62_metallo"/>
</dbReference>
<comment type="caution">
    <text evidence="8">The sequence shown here is derived from an EMBL/GenBank/DDBJ whole genome shotgun (WGS) entry which is preliminary data.</text>
</comment>
<reference evidence="8" key="1">
    <citation type="journal article" date="2021" name="PeerJ">
        <title>Extensive microbial diversity within the chicken gut microbiome revealed by metagenomics and culture.</title>
        <authorList>
            <person name="Gilroy R."/>
            <person name="Ravi A."/>
            <person name="Getino M."/>
            <person name="Pursley I."/>
            <person name="Horton D.L."/>
            <person name="Alikhan N.F."/>
            <person name="Baker D."/>
            <person name="Gharbi K."/>
            <person name="Hall N."/>
            <person name="Watson M."/>
            <person name="Adriaenssens E.M."/>
            <person name="Foster-Nyarko E."/>
            <person name="Jarju S."/>
            <person name="Secka A."/>
            <person name="Antonio M."/>
            <person name="Oren A."/>
            <person name="Chaudhuri R.R."/>
            <person name="La Ragione R."/>
            <person name="Hildebrand F."/>
            <person name="Pallen M.J."/>
        </authorList>
    </citation>
    <scope>NUCLEOTIDE SEQUENCE</scope>
    <source>
        <strain evidence="8">Gambia16-554</strain>
    </source>
</reference>
<evidence type="ECO:0000313" key="8">
    <source>
        <dbReference type="EMBL" id="HIZ85607.1"/>
    </source>
</evidence>
<proteinExistence type="inferred from homology"/>
<dbReference type="GO" id="GO:0006508">
    <property type="term" value="P:proteolysis"/>
    <property type="evidence" value="ECO:0007669"/>
    <property type="project" value="UniProtKB-KW"/>
</dbReference>
<dbReference type="GO" id="GO:0005829">
    <property type="term" value="C:cytosol"/>
    <property type="evidence" value="ECO:0007669"/>
    <property type="project" value="TreeGrafter"/>
</dbReference>
<dbReference type="SUPFAM" id="SSF111283">
    <property type="entry name" value="Putative modulator of DNA gyrase, PmbA/TldD"/>
    <property type="match status" value="1"/>
</dbReference>
<evidence type="ECO:0000259" key="7">
    <source>
        <dbReference type="Pfam" id="PF19290"/>
    </source>
</evidence>
<dbReference type="InterPro" id="IPR025502">
    <property type="entry name" value="TldD"/>
</dbReference>
<dbReference type="Pfam" id="PF19290">
    <property type="entry name" value="PmbA_TldD_2nd"/>
    <property type="match status" value="1"/>
</dbReference>
<reference evidence="8" key="2">
    <citation type="submission" date="2021-04" db="EMBL/GenBank/DDBJ databases">
        <authorList>
            <person name="Gilroy R."/>
        </authorList>
    </citation>
    <scope>NUCLEOTIDE SEQUENCE</scope>
    <source>
        <strain evidence="8">Gambia16-554</strain>
    </source>
</reference>
<dbReference type="EMBL" id="DXAW01000075">
    <property type="protein sequence ID" value="HIZ85607.1"/>
    <property type="molecule type" value="Genomic_DNA"/>
</dbReference>
<dbReference type="InterPro" id="IPR036059">
    <property type="entry name" value="TldD/PmbA_sf"/>
</dbReference>
<feature type="domain" description="Metalloprotease TldD/E C-terminal" evidence="6">
    <location>
        <begin position="240"/>
        <end position="472"/>
    </location>
</feature>
<dbReference type="Pfam" id="PF19289">
    <property type="entry name" value="PmbA_TldD_3rd"/>
    <property type="match status" value="1"/>
</dbReference>
<dbReference type="InterPro" id="IPR035068">
    <property type="entry name" value="TldD/PmbA_N"/>
</dbReference>
<dbReference type="InterPro" id="IPR045570">
    <property type="entry name" value="Metalloprtase-TldD/E_cen_dom"/>
</dbReference>
<evidence type="ECO:0000259" key="5">
    <source>
        <dbReference type="Pfam" id="PF01523"/>
    </source>
</evidence>
<feature type="domain" description="Metalloprotease TldD/E central" evidence="7">
    <location>
        <begin position="141"/>
        <end position="223"/>
    </location>
</feature>
<dbReference type="InterPro" id="IPR002510">
    <property type="entry name" value="Metalloprtase-TldD/E_N"/>
</dbReference>
<dbReference type="InterPro" id="IPR045569">
    <property type="entry name" value="Metalloprtase-TldD/E_C"/>
</dbReference>
<keyword evidence="3" id="KW-0378">Hydrolase</keyword>
<evidence type="ECO:0000259" key="6">
    <source>
        <dbReference type="Pfam" id="PF19289"/>
    </source>
</evidence>
<gene>
    <name evidence="8" type="ORF">IAC04_03855</name>
</gene>
<evidence type="ECO:0000313" key="9">
    <source>
        <dbReference type="Proteomes" id="UP000824115"/>
    </source>
</evidence>
<dbReference type="Gene3D" id="3.30.2290.10">
    <property type="entry name" value="PmbA/TldD superfamily"/>
    <property type="match status" value="1"/>
</dbReference>
<protein>
    <submittedName>
        <fullName evidence="8">TldD/PmbA family protein</fullName>
    </submittedName>
</protein>
<keyword evidence="4" id="KW-0482">Metalloprotease</keyword>
<comment type="similarity">
    <text evidence="1">Belongs to the peptidase U62 family.</text>
</comment>
<organism evidence="8 9">
    <name type="scientific">Candidatus Coprenecus stercoravium</name>
    <dbReference type="NCBI Taxonomy" id="2840735"/>
    <lineage>
        <taxon>Bacteria</taxon>
        <taxon>Pseudomonadati</taxon>
        <taxon>Bacteroidota</taxon>
        <taxon>Bacteroidia</taxon>
        <taxon>Bacteroidales</taxon>
        <taxon>Rikenellaceae</taxon>
        <taxon>Rikenellaceae incertae sedis</taxon>
        <taxon>Candidatus Coprenecus</taxon>
    </lineage>
</organism>
<dbReference type="PANTHER" id="PTHR30624:SF4">
    <property type="entry name" value="METALLOPROTEASE TLDD"/>
    <property type="match status" value="1"/>
</dbReference>
<accession>A0A9D2GNY9</accession>
<evidence type="ECO:0000256" key="4">
    <source>
        <dbReference type="ARBA" id="ARBA00023049"/>
    </source>
</evidence>
<name>A0A9D2GNY9_9BACT</name>
<evidence type="ECO:0000256" key="3">
    <source>
        <dbReference type="ARBA" id="ARBA00022801"/>
    </source>
</evidence>
<dbReference type="PIRSF" id="PIRSF004919">
    <property type="entry name" value="TldD"/>
    <property type="match status" value="1"/>
</dbReference>
<keyword evidence="2" id="KW-0645">Protease</keyword>